<dbReference type="EMBL" id="JBANRG010000011">
    <property type="protein sequence ID" value="KAK7462162.1"/>
    <property type="molecule type" value="Genomic_DNA"/>
</dbReference>
<evidence type="ECO:0000256" key="5">
    <source>
        <dbReference type="ARBA" id="ARBA00022525"/>
    </source>
</evidence>
<keyword evidence="5 10" id="KW-0964">Secreted</keyword>
<dbReference type="SMART" id="SM01110">
    <property type="entry name" value="Cutinase"/>
    <property type="match status" value="1"/>
</dbReference>
<dbReference type="PANTHER" id="PTHR48250:SF1">
    <property type="entry name" value="CUTINASE"/>
    <property type="match status" value="1"/>
</dbReference>
<dbReference type="Proteomes" id="UP001498398">
    <property type="component" value="Unassembled WGS sequence"/>
</dbReference>
<feature type="signal peptide" evidence="10">
    <location>
        <begin position="1"/>
        <end position="24"/>
    </location>
</feature>
<evidence type="ECO:0000313" key="11">
    <source>
        <dbReference type="EMBL" id="KAK7462162.1"/>
    </source>
</evidence>
<dbReference type="InterPro" id="IPR029058">
    <property type="entry name" value="AB_hydrolase_fold"/>
</dbReference>
<dbReference type="InterPro" id="IPR043579">
    <property type="entry name" value="CUTINASE_2"/>
</dbReference>
<sequence>MFKHFSILLAIASVIASSLNHALAAPVEELKARQPCADVMVFYARGTTEPAPIGSSTSVGADLQSNLMAVLGSRSLSFQGVDYPADIPGFLEGGDPQGSRNMANDLTNAANACPNAKLVSSGYSQGGQLVHNSAAMLSSAVLNRINAVVIFGDPDRDRPIAGIPSNRIDIICHVGDNICDGGDLILPPHLDYQLNVPAAAQFIASLV</sequence>
<dbReference type="InterPro" id="IPR043580">
    <property type="entry name" value="CUTINASE_1"/>
</dbReference>
<dbReference type="PROSITE" id="PS00931">
    <property type="entry name" value="CUTINASE_2"/>
    <property type="match status" value="1"/>
</dbReference>
<organism evidence="11 12">
    <name type="scientific">Marasmiellus scandens</name>
    <dbReference type="NCBI Taxonomy" id="2682957"/>
    <lineage>
        <taxon>Eukaryota</taxon>
        <taxon>Fungi</taxon>
        <taxon>Dikarya</taxon>
        <taxon>Basidiomycota</taxon>
        <taxon>Agaricomycotina</taxon>
        <taxon>Agaricomycetes</taxon>
        <taxon>Agaricomycetidae</taxon>
        <taxon>Agaricales</taxon>
        <taxon>Marasmiineae</taxon>
        <taxon>Omphalotaceae</taxon>
        <taxon>Marasmiellus</taxon>
    </lineage>
</organism>
<keyword evidence="6 10" id="KW-0732">Signal</keyword>
<dbReference type="Pfam" id="PF01083">
    <property type="entry name" value="Cutinase"/>
    <property type="match status" value="1"/>
</dbReference>
<dbReference type="PROSITE" id="PS00155">
    <property type="entry name" value="CUTINASE_1"/>
    <property type="match status" value="1"/>
</dbReference>
<dbReference type="PANTHER" id="PTHR48250">
    <property type="entry name" value="CUTINASE 2-RELATED"/>
    <property type="match status" value="1"/>
</dbReference>
<comment type="function">
    <text evidence="10">Catalyzes the hydrolysis of complex carboxylic polyesters found in the cell wall of plants. Degrades cutin, a macromolecule that forms the structure of the plant cuticle.</text>
</comment>
<keyword evidence="8" id="KW-1015">Disulfide bond</keyword>
<protein>
    <recommendedName>
        <fullName evidence="3 10">Cutinase</fullName>
        <ecNumber evidence="3 10">3.1.1.74</ecNumber>
    </recommendedName>
</protein>
<dbReference type="EC" id="3.1.1.74" evidence="3 10"/>
<evidence type="ECO:0000256" key="10">
    <source>
        <dbReference type="RuleBase" id="RU361263"/>
    </source>
</evidence>
<evidence type="ECO:0000256" key="6">
    <source>
        <dbReference type="ARBA" id="ARBA00022729"/>
    </source>
</evidence>
<keyword evidence="7 10" id="KW-0378">Hydrolase</keyword>
<dbReference type="SUPFAM" id="SSF53474">
    <property type="entry name" value="alpha/beta-Hydrolases"/>
    <property type="match status" value="1"/>
</dbReference>
<gene>
    <name evidence="11" type="ORF">VKT23_007765</name>
</gene>
<dbReference type="PRINTS" id="PR00129">
    <property type="entry name" value="CUTINASE"/>
</dbReference>
<evidence type="ECO:0000256" key="1">
    <source>
        <dbReference type="ARBA" id="ARBA00004613"/>
    </source>
</evidence>
<comment type="subcellular location">
    <subcellularLocation>
        <location evidence="1 10">Secreted</location>
    </subcellularLocation>
</comment>
<comment type="catalytic activity">
    <reaction evidence="9 10">
        <text>cutin + H2O = cutin monomers.</text>
        <dbReference type="EC" id="3.1.1.74"/>
    </reaction>
</comment>
<dbReference type="InterPro" id="IPR000675">
    <property type="entry name" value="Cutinase/axe"/>
</dbReference>
<evidence type="ECO:0000256" key="9">
    <source>
        <dbReference type="ARBA" id="ARBA00034045"/>
    </source>
</evidence>
<evidence type="ECO:0000256" key="4">
    <source>
        <dbReference type="ARBA" id="ARBA00022487"/>
    </source>
</evidence>
<comment type="caution">
    <text evidence="11">The sequence shown here is derived from an EMBL/GenBank/DDBJ whole genome shotgun (WGS) entry which is preliminary data.</text>
</comment>
<reference evidence="11 12" key="1">
    <citation type="submission" date="2024-01" db="EMBL/GenBank/DDBJ databases">
        <title>A draft genome for the cacao thread blight pathogen Marasmiellus scandens.</title>
        <authorList>
            <person name="Baruah I.K."/>
            <person name="Leung J."/>
            <person name="Bukari Y."/>
            <person name="Amoako-Attah I."/>
            <person name="Meinhardt L.W."/>
            <person name="Bailey B.A."/>
            <person name="Cohen S.P."/>
        </authorList>
    </citation>
    <scope>NUCLEOTIDE SEQUENCE [LARGE SCALE GENOMIC DNA]</scope>
    <source>
        <strain evidence="11 12">GH-19</strain>
    </source>
</reference>
<comment type="similarity">
    <text evidence="2 10">Belongs to the cutinase family.</text>
</comment>
<evidence type="ECO:0000256" key="7">
    <source>
        <dbReference type="ARBA" id="ARBA00022801"/>
    </source>
</evidence>
<accession>A0ABR1JIY4</accession>
<evidence type="ECO:0000313" key="12">
    <source>
        <dbReference type="Proteomes" id="UP001498398"/>
    </source>
</evidence>
<keyword evidence="4 10" id="KW-0719">Serine esterase</keyword>
<name>A0ABR1JIY4_9AGAR</name>
<evidence type="ECO:0000256" key="8">
    <source>
        <dbReference type="ARBA" id="ARBA00023157"/>
    </source>
</evidence>
<keyword evidence="12" id="KW-1185">Reference proteome</keyword>
<proteinExistence type="inferred from homology"/>
<dbReference type="Gene3D" id="3.40.50.1820">
    <property type="entry name" value="alpha/beta hydrolase"/>
    <property type="match status" value="1"/>
</dbReference>
<evidence type="ECO:0000256" key="3">
    <source>
        <dbReference type="ARBA" id="ARBA00013095"/>
    </source>
</evidence>
<dbReference type="InterPro" id="IPR011150">
    <property type="entry name" value="Cutinase_monf"/>
</dbReference>
<evidence type="ECO:0000256" key="2">
    <source>
        <dbReference type="ARBA" id="ARBA00007534"/>
    </source>
</evidence>
<feature type="chain" id="PRO_5044997332" description="Cutinase" evidence="10">
    <location>
        <begin position="25"/>
        <end position="207"/>
    </location>
</feature>